<evidence type="ECO:0000313" key="1">
    <source>
        <dbReference type="EMBL" id="SVA46989.1"/>
    </source>
</evidence>
<protein>
    <submittedName>
        <fullName evidence="1">Uncharacterized protein</fullName>
    </submittedName>
</protein>
<reference evidence="1" key="1">
    <citation type="submission" date="2018-05" db="EMBL/GenBank/DDBJ databases">
        <authorList>
            <person name="Lanie J.A."/>
            <person name="Ng W.-L."/>
            <person name="Kazmierczak K.M."/>
            <person name="Andrzejewski T.M."/>
            <person name="Davidsen T.M."/>
            <person name="Wayne K.J."/>
            <person name="Tettelin H."/>
            <person name="Glass J.I."/>
            <person name="Rusch D."/>
            <person name="Podicherti R."/>
            <person name="Tsui H.-C.T."/>
            <person name="Winkler M.E."/>
        </authorList>
    </citation>
    <scope>NUCLEOTIDE SEQUENCE</scope>
</reference>
<organism evidence="1">
    <name type="scientific">marine metagenome</name>
    <dbReference type="NCBI Taxonomy" id="408172"/>
    <lineage>
        <taxon>unclassified sequences</taxon>
        <taxon>metagenomes</taxon>
        <taxon>ecological metagenomes</taxon>
    </lineage>
</organism>
<name>A0A381W367_9ZZZZ</name>
<accession>A0A381W367</accession>
<proteinExistence type="predicted"/>
<sequence length="23" mass="2599">MDKILLYQVDVFTNKLFTGNPAA</sequence>
<gene>
    <name evidence="1" type="ORF">METZ01_LOCUS99843</name>
</gene>
<dbReference type="SUPFAM" id="SSF54506">
    <property type="entry name" value="Diaminopimelate epimerase-like"/>
    <property type="match status" value="1"/>
</dbReference>
<dbReference type="AlphaFoldDB" id="A0A381W367"/>
<dbReference type="EMBL" id="UINC01010572">
    <property type="protein sequence ID" value="SVA46989.1"/>
    <property type="molecule type" value="Genomic_DNA"/>
</dbReference>
<feature type="non-terminal residue" evidence="1">
    <location>
        <position position="23"/>
    </location>
</feature>